<dbReference type="InterPro" id="IPR029024">
    <property type="entry name" value="TerB-like"/>
</dbReference>
<dbReference type="InterPro" id="IPR007791">
    <property type="entry name" value="DjlA_N"/>
</dbReference>
<gene>
    <name evidence="2" type="ORF">MNBD_ALPHA08-998</name>
</gene>
<accession>A0A3B0SPH3</accession>
<dbReference type="Gene3D" id="1.10.3680.10">
    <property type="entry name" value="TerB-like"/>
    <property type="match status" value="1"/>
</dbReference>
<evidence type="ECO:0000259" key="1">
    <source>
        <dbReference type="Pfam" id="PF05099"/>
    </source>
</evidence>
<organism evidence="2">
    <name type="scientific">hydrothermal vent metagenome</name>
    <dbReference type="NCBI Taxonomy" id="652676"/>
    <lineage>
        <taxon>unclassified sequences</taxon>
        <taxon>metagenomes</taxon>
        <taxon>ecological metagenomes</taxon>
    </lineage>
</organism>
<sequence length="137" mass="14929">MENTVSLHQALIYGMVTITAVDAKVGDTELTRIGRLVQTLPVFKKFDPERLTHVTQECAEMLQVDGGLDAVLALIGEAVPADLTETAYALAVEIAVSDLNIAQEEVRFLARLRDALKLDKLVTSAIERSATARYQSS</sequence>
<evidence type="ECO:0000313" key="2">
    <source>
        <dbReference type="EMBL" id="VAW02877.1"/>
    </source>
</evidence>
<dbReference type="SUPFAM" id="SSF158682">
    <property type="entry name" value="TerB-like"/>
    <property type="match status" value="1"/>
</dbReference>
<dbReference type="CDD" id="cd07176">
    <property type="entry name" value="terB"/>
    <property type="match status" value="1"/>
</dbReference>
<name>A0A3B0SPH3_9ZZZZ</name>
<dbReference type="Pfam" id="PF05099">
    <property type="entry name" value="TerB"/>
    <property type="match status" value="1"/>
</dbReference>
<reference evidence="2" key="1">
    <citation type="submission" date="2018-06" db="EMBL/GenBank/DDBJ databases">
        <authorList>
            <person name="Zhirakovskaya E."/>
        </authorList>
    </citation>
    <scope>NUCLEOTIDE SEQUENCE</scope>
</reference>
<dbReference type="AlphaFoldDB" id="A0A3B0SPH3"/>
<dbReference type="EMBL" id="UOEC01000203">
    <property type="protein sequence ID" value="VAW02877.1"/>
    <property type="molecule type" value="Genomic_DNA"/>
</dbReference>
<proteinExistence type="predicted"/>
<feature type="domain" description="Co-chaperone DjlA N-terminal" evidence="1">
    <location>
        <begin position="9"/>
        <end position="120"/>
    </location>
</feature>
<protein>
    <recommendedName>
        <fullName evidence="1">Co-chaperone DjlA N-terminal domain-containing protein</fullName>
    </recommendedName>
</protein>